<proteinExistence type="predicted"/>
<evidence type="ECO:0000313" key="8">
    <source>
        <dbReference type="Proteomes" id="UP000002009"/>
    </source>
</evidence>
<accession>C1EHR2</accession>
<feature type="region of interest" description="Disordered" evidence="4">
    <location>
        <begin position="565"/>
        <end position="594"/>
    </location>
</feature>
<evidence type="ECO:0000313" key="7">
    <source>
        <dbReference type="EMBL" id="ACO67729.1"/>
    </source>
</evidence>
<feature type="region of interest" description="Disordered" evidence="4">
    <location>
        <begin position="1070"/>
        <end position="1109"/>
    </location>
</feature>
<dbReference type="PROSITE" id="PS00018">
    <property type="entry name" value="EF_HAND_1"/>
    <property type="match status" value="1"/>
</dbReference>
<sequence length="1234" mass="132907">MERRRLERAAAEKARVEAAAATAELKALAAQEAAAREMARAIEVAAVRSLRENLERRAAPWRESRARRAKGVTWSTTPKPIFVSYAPTPDATFAELAYCKKIAETLNDDVRTKPPPGESRGERVRLAWLDASELGTLVTSTDERALARLEACESCAGVIAIVTPAYNGSEQCAVERDAVRIRRASGIIGGEGDEVPVVAIVVQQPRVSSVVGSIQRDDGDRDGEGPQSLNSSSSSDPVAMAPPEGLLGAGDPPPIVVPHEYDPTVAAEAALSALESLRGRSAQLRECLGGAAHPGFDPATKTFDASTLTALTKRAPPDERDVKAWMDANGGSWRRRPFLEWTKHEAHAFLLSHGTYLKPYADAMLSFGVDGFLLAAIEDEDLRTTFAVANGNHRHVILTRLAALCGKRPPVNKEALARHETLMRRRVGIQTSTDPAEQKKTKAATHPVLQKYLTDVPPSPTGVTIVEGTGARLARMSDEQLRDFCAEIFIRATDDFDGYLNRAEFKKILKGADLGFSARDVREIMAEVDQKTWENADGLIDWHEFEPLAMRLMRTIGCTVAARAAEEEDSTREESTSSGYFDTLPDTSRRSRPMNETGVQYTLSRVFHDATGTDDVGAGGERCVMTKDAFSRTLRFAQTGLAKTEIDALAKKASANTRDGSIAYREFEPVAREVLARRVNGEYAAASMYETGGELLKLVLTAFDAVSGGEARVPVVGAAPKGITTAGIAPHVGSIRDAMLVNLRDYGVPVSNLHAAVVCAEACRVASSVGTVDWRAFAPVAADRLRGMLDAAEAERRDVAVATFAATEGAKVIAELRHHDRSTLRALLSEAFTAADEDGSGALDRDELQNVLLALARRREITPPMRAAMSMSMRCVDVDGDGVVRYGELVDFFCDVVGHMERGARVRAALDASERRAAAKRDDDVRRAKALEAEKARDAAEVARANRALKIARLRAECAKYLSALTSDNAYALYRDAVDIVARFSGETSSHVTSGDEVITGPSDTHEGTGASDTYDPNPNPKPPFDVHAVELRRGTETRIGTVAPRSQVLRVVVSTCASAVNATMRRGEGASWPAVGYPKANDDENGSNDSNGSNGSDGNGNGGVGVAVDVPELDASHGAVSLASSAGDESGSGRPVAAGPGGYFACPFRGGATRGYIAVDTVGEKFADGRRISDEDKEIVRIVAECVGDALEEGFRAREGEREEKRRAALEKFDSEEERKRREEEFLARYRGK</sequence>
<dbReference type="SUPFAM" id="SSF47769">
    <property type="entry name" value="SAM/Pointed domain"/>
    <property type="match status" value="1"/>
</dbReference>
<dbReference type="Gene3D" id="1.10.238.10">
    <property type="entry name" value="EF-hand"/>
    <property type="match status" value="2"/>
</dbReference>
<evidence type="ECO:0000256" key="2">
    <source>
        <dbReference type="ARBA" id="ARBA00022737"/>
    </source>
</evidence>
<feature type="compositionally biased region" description="Basic and acidic residues" evidence="4">
    <location>
        <begin position="215"/>
        <end position="224"/>
    </location>
</feature>
<evidence type="ECO:0000259" key="6">
    <source>
        <dbReference type="PROSITE" id="PS50222"/>
    </source>
</evidence>
<feature type="compositionally biased region" description="Gly residues" evidence="4">
    <location>
        <begin position="1096"/>
        <end position="1106"/>
    </location>
</feature>
<name>C1EHR2_MICCC</name>
<keyword evidence="8" id="KW-1185">Reference proteome</keyword>
<dbReference type="InterPro" id="IPR013761">
    <property type="entry name" value="SAM/pointed_sf"/>
</dbReference>
<dbReference type="SMART" id="SM00054">
    <property type="entry name" value="EFh"/>
    <property type="match status" value="4"/>
</dbReference>
<dbReference type="InParanoid" id="C1EHR2"/>
<dbReference type="PROSITE" id="PS50222">
    <property type="entry name" value="EF_HAND_2"/>
    <property type="match status" value="1"/>
</dbReference>
<evidence type="ECO:0000259" key="5">
    <source>
        <dbReference type="PROSITE" id="PS50105"/>
    </source>
</evidence>
<dbReference type="eggNOG" id="KOG0027">
    <property type="taxonomic scope" value="Eukaryota"/>
</dbReference>
<protein>
    <recommendedName>
        <fullName evidence="9">Calmodulin</fullName>
    </recommendedName>
</protein>
<evidence type="ECO:0000256" key="1">
    <source>
        <dbReference type="ARBA" id="ARBA00022723"/>
    </source>
</evidence>
<dbReference type="GeneID" id="8249225"/>
<dbReference type="InterPro" id="IPR002048">
    <property type="entry name" value="EF_hand_dom"/>
</dbReference>
<feature type="domain" description="SAM" evidence="5">
    <location>
        <begin position="341"/>
        <end position="407"/>
    </location>
</feature>
<feature type="region of interest" description="Disordered" evidence="4">
    <location>
        <begin position="210"/>
        <end position="259"/>
    </location>
</feature>
<evidence type="ECO:0008006" key="9">
    <source>
        <dbReference type="Google" id="ProtNLM"/>
    </source>
</evidence>
<dbReference type="InterPro" id="IPR011992">
    <property type="entry name" value="EF-hand-dom_pair"/>
</dbReference>
<feature type="domain" description="EF-hand" evidence="6">
    <location>
        <begin position="823"/>
        <end position="858"/>
    </location>
</feature>
<dbReference type="RefSeq" id="XP_002506471.1">
    <property type="nucleotide sequence ID" value="XM_002506425.1"/>
</dbReference>
<dbReference type="OMA" id="ACESCAG"/>
<feature type="region of interest" description="Disordered" evidence="4">
    <location>
        <begin position="991"/>
        <end position="1027"/>
    </location>
</feature>
<feature type="region of interest" description="Disordered" evidence="4">
    <location>
        <begin position="1198"/>
        <end position="1234"/>
    </location>
</feature>
<dbReference type="Proteomes" id="UP000002009">
    <property type="component" value="Chromosome 15"/>
</dbReference>
<dbReference type="PANTHER" id="PTHR10891">
    <property type="entry name" value="EF-HAND CALCIUM-BINDING DOMAIN CONTAINING PROTEIN"/>
    <property type="match status" value="1"/>
</dbReference>
<dbReference type="EMBL" id="CP001333">
    <property type="protein sequence ID" value="ACO67729.1"/>
    <property type="molecule type" value="Genomic_DNA"/>
</dbReference>
<keyword evidence="2" id="KW-0677">Repeat</keyword>
<keyword evidence="3" id="KW-0106">Calcium</keyword>
<dbReference type="PROSITE" id="PS50105">
    <property type="entry name" value="SAM_DOMAIN"/>
    <property type="match status" value="1"/>
</dbReference>
<dbReference type="GO" id="GO:0005509">
    <property type="term" value="F:calcium ion binding"/>
    <property type="evidence" value="ECO:0007669"/>
    <property type="project" value="InterPro"/>
</dbReference>
<dbReference type="InterPro" id="IPR018247">
    <property type="entry name" value="EF_Hand_1_Ca_BS"/>
</dbReference>
<gene>
    <name evidence="7" type="ORF">MICPUN_104251</name>
</gene>
<dbReference type="AlphaFoldDB" id="C1EHR2"/>
<evidence type="ECO:0000256" key="4">
    <source>
        <dbReference type="SAM" id="MobiDB-lite"/>
    </source>
</evidence>
<organism evidence="7 8">
    <name type="scientific">Micromonas commoda (strain RCC299 / NOUM17 / CCMP2709)</name>
    <name type="common">Picoplanktonic green alga</name>
    <dbReference type="NCBI Taxonomy" id="296587"/>
    <lineage>
        <taxon>Eukaryota</taxon>
        <taxon>Viridiplantae</taxon>
        <taxon>Chlorophyta</taxon>
        <taxon>Mamiellophyceae</taxon>
        <taxon>Mamiellales</taxon>
        <taxon>Mamiellaceae</taxon>
        <taxon>Micromonas</taxon>
    </lineage>
</organism>
<dbReference type="KEGG" id="mis:MICPUN_104251"/>
<keyword evidence="1" id="KW-0479">Metal-binding</keyword>
<dbReference type="Pfam" id="PF13499">
    <property type="entry name" value="EF-hand_7"/>
    <property type="match status" value="1"/>
</dbReference>
<dbReference type="InterPro" id="IPR039647">
    <property type="entry name" value="EF_hand_pair_protein_CML-like"/>
</dbReference>
<reference evidence="7 8" key="1">
    <citation type="journal article" date="2009" name="Science">
        <title>Green evolution and dynamic adaptations revealed by genomes of the marine picoeukaryotes Micromonas.</title>
        <authorList>
            <person name="Worden A.Z."/>
            <person name="Lee J.H."/>
            <person name="Mock T."/>
            <person name="Rouze P."/>
            <person name="Simmons M.P."/>
            <person name="Aerts A.L."/>
            <person name="Allen A.E."/>
            <person name="Cuvelier M.L."/>
            <person name="Derelle E."/>
            <person name="Everett M.V."/>
            <person name="Foulon E."/>
            <person name="Grimwood J."/>
            <person name="Gundlach H."/>
            <person name="Henrissat B."/>
            <person name="Napoli C."/>
            <person name="McDonald S.M."/>
            <person name="Parker M.S."/>
            <person name="Rombauts S."/>
            <person name="Salamov A."/>
            <person name="Von Dassow P."/>
            <person name="Badger J.H."/>
            <person name="Coutinho P.M."/>
            <person name="Demir E."/>
            <person name="Dubchak I."/>
            <person name="Gentemann C."/>
            <person name="Eikrem W."/>
            <person name="Gready J.E."/>
            <person name="John U."/>
            <person name="Lanier W."/>
            <person name="Lindquist E.A."/>
            <person name="Lucas S."/>
            <person name="Mayer K.F."/>
            <person name="Moreau H."/>
            <person name="Not F."/>
            <person name="Otillar R."/>
            <person name="Panaud O."/>
            <person name="Pangilinan J."/>
            <person name="Paulsen I."/>
            <person name="Piegu B."/>
            <person name="Poliakov A."/>
            <person name="Robbens S."/>
            <person name="Schmutz J."/>
            <person name="Toulza E."/>
            <person name="Wyss T."/>
            <person name="Zelensky A."/>
            <person name="Zhou K."/>
            <person name="Armbrust E.V."/>
            <person name="Bhattacharya D."/>
            <person name="Goodenough U.W."/>
            <person name="Van de Peer Y."/>
            <person name="Grigoriev I.V."/>
        </authorList>
    </citation>
    <scope>NUCLEOTIDE SEQUENCE [LARGE SCALE GENOMIC DNA]</scope>
    <source>
        <strain evidence="8">RCC299 / NOUM17</strain>
    </source>
</reference>
<dbReference type="Gene3D" id="1.10.150.50">
    <property type="entry name" value="Transcription Factor, Ets-1"/>
    <property type="match status" value="1"/>
</dbReference>
<dbReference type="SUPFAM" id="SSF47473">
    <property type="entry name" value="EF-hand"/>
    <property type="match status" value="1"/>
</dbReference>
<dbReference type="InterPro" id="IPR001660">
    <property type="entry name" value="SAM"/>
</dbReference>
<evidence type="ECO:0000256" key="3">
    <source>
        <dbReference type="ARBA" id="ARBA00022837"/>
    </source>
</evidence>